<evidence type="ECO:0000256" key="3">
    <source>
        <dbReference type="ARBA" id="ARBA00022737"/>
    </source>
</evidence>
<evidence type="ECO:0000256" key="5">
    <source>
        <dbReference type="ARBA" id="ARBA00023242"/>
    </source>
</evidence>
<dbReference type="Proteomes" id="UP001497392">
    <property type="component" value="Unassembled WGS sequence"/>
</dbReference>
<dbReference type="PANTHER" id="PTHR48030">
    <property type="entry name" value="SPLICING FACTOR 3B SUBUNIT 4"/>
    <property type="match status" value="1"/>
</dbReference>
<dbReference type="InterPro" id="IPR000504">
    <property type="entry name" value="RRM_dom"/>
</dbReference>
<feature type="compositionally biased region" description="Pro residues" evidence="7">
    <location>
        <begin position="266"/>
        <end position="287"/>
    </location>
</feature>
<dbReference type="InterPro" id="IPR035979">
    <property type="entry name" value="RBD_domain_sf"/>
</dbReference>
<dbReference type="EMBL" id="CAXHTA020000017">
    <property type="protein sequence ID" value="CAL5227548.1"/>
    <property type="molecule type" value="Genomic_DNA"/>
</dbReference>
<dbReference type="InterPro" id="IPR034159">
    <property type="entry name" value="SF3B4_RRM2"/>
</dbReference>
<dbReference type="CDD" id="cd12335">
    <property type="entry name" value="RRM2_SF3B4"/>
    <property type="match status" value="1"/>
</dbReference>
<dbReference type="Gene3D" id="3.30.70.330">
    <property type="match status" value="2"/>
</dbReference>
<dbReference type="PANTHER" id="PTHR48030:SF3">
    <property type="entry name" value="SPLICING FACTOR 3B SUBUNIT 4"/>
    <property type="match status" value="1"/>
</dbReference>
<sequence length="381" mass="41063">MASVAGGRITAGVGANLIGQHAQDRNQEATVYVGNLDVQLSEETVWELFIQAGPLVNVYLPKDRVTSQHQGYGFVEFKSEDDAEYAIKVLNMIKVYGKPIRVNKASQDKKTQDVGANLFIGNIDPDVDEKLLYDTFSAFGMIINTPKIMRDPETGASRGFGFVSYEGFEAADNAIEAMNGQFLCNRPISVTYAFKKDSSNVRHGTPAERMLAEQQRSRQALANRPHTLFAAGPKQRPDSGMPAAMDEAAPGPPPPPPQMMMNGYGAPPPAPAGMPPPPAHMPPPPPAFYQQQGMPAPGPQQGSAPPPWAQQPGQMPMQPSYPGGPAPWQQQRPPWGQPPPGMRPPGYGMPPPPGMPPRPGFAGPPPGWRPPPNMPPPPRPQ</sequence>
<dbReference type="CDD" id="cd12334">
    <property type="entry name" value="RRM1_SF3B4"/>
    <property type="match status" value="1"/>
</dbReference>
<keyword evidence="4 6" id="KW-0694">RNA-binding</keyword>
<keyword evidence="3" id="KW-0677">Repeat</keyword>
<evidence type="ECO:0000256" key="6">
    <source>
        <dbReference type="PROSITE-ProRule" id="PRU00176"/>
    </source>
</evidence>
<keyword evidence="5" id="KW-0539">Nucleus</keyword>
<comment type="subcellular location">
    <subcellularLocation>
        <location evidence="1">Nucleus</location>
    </subcellularLocation>
</comment>
<evidence type="ECO:0000256" key="1">
    <source>
        <dbReference type="ARBA" id="ARBA00004123"/>
    </source>
</evidence>
<comment type="similarity">
    <text evidence="2">Belongs to the SF3B4 family.</text>
</comment>
<evidence type="ECO:0000259" key="8">
    <source>
        <dbReference type="PROSITE" id="PS50102"/>
    </source>
</evidence>
<organism evidence="9 10">
    <name type="scientific">Coccomyxa viridis</name>
    <dbReference type="NCBI Taxonomy" id="1274662"/>
    <lineage>
        <taxon>Eukaryota</taxon>
        <taxon>Viridiplantae</taxon>
        <taxon>Chlorophyta</taxon>
        <taxon>core chlorophytes</taxon>
        <taxon>Trebouxiophyceae</taxon>
        <taxon>Trebouxiophyceae incertae sedis</taxon>
        <taxon>Coccomyxaceae</taxon>
        <taxon>Coccomyxa</taxon>
    </lineage>
</organism>
<protein>
    <submittedName>
        <fullName evidence="9">G10539 protein</fullName>
    </submittedName>
</protein>
<dbReference type="Pfam" id="PF00076">
    <property type="entry name" value="RRM_1"/>
    <property type="match status" value="2"/>
</dbReference>
<name>A0ABP1GCM7_9CHLO</name>
<feature type="compositionally biased region" description="Pro residues" evidence="7">
    <location>
        <begin position="335"/>
        <end position="381"/>
    </location>
</feature>
<feature type="domain" description="RRM" evidence="8">
    <location>
        <begin position="29"/>
        <end position="107"/>
    </location>
</feature>
<dbReference type="SMART" id="SM00360">
    <property type="entry name" value="RRM"/>
    <property type="match status" value="2"/>
</dbReference>
<evidence type="ECO:0000313" key="9">
    <source>
        <dbReference type="EMBL" id="CAL5227548.1"/>
    </source>
</evidence>
<feature type="compositionally biased region" description="Low complexity" evidence="7">
    <location>
        <begin position="310"/>
        <end position="334"/>
    </location>
</feature>
<feature type="compositionally biased region" description="Low complexity" evidence="7">
    <location>
        <begin position="289"/>
        <end position="303"/>
    </location>
</feature>
<evidence type="ECO:0000256" key="2">
    <source>
        <dbReference type="ARBA" id="ARBA00008363"/>
    </source>
</evidence>
<dbReference type="InterPro" id="IPR052084">
    <property type="entry name" value="SF3B4_spliceosome_assoc"/>
</dbReference>
<dbReference type="SUPFAM" id="SSF54928">
    <property type="entry name" value="RNA-binding domain, RBD"/>
    <property type="match status" value="1"/>
</dbReference>
<reference evidence="9 10" key="1">
    <citation type="submission" date="2024-06" db="EMBL/GenBank/DDBJ databases">
        <authorList>
            <person name="Kraege A."/>
            <person name="Thomma B."/>
        </authorList>
    </citation>
    <scope>NUCLEOTIDE SEQUENCE [LARGE SCALE GENOMIC DNA]</scope>
</reference>
<evidence type="ECO:0000256" key="4">
    <source>
        <dbReference type="ARBA" id="ARBA00022884"/>
    </source>
</evidence>
<evidence type="ECO:0000256" key="7">
    <source>
        <dbReference type="SAM" id="MobiDB-lite"/>
    </source>
</evidence>
<feature type="domain" description="RRM" evidence="8">
    <location>
        <begin position="116"/>
        <end position="195"/>
    </location>
</feature>
<proteinExistence type="inferred from homology"/>
<comment type="caution">
    <text evidence="9">The sequence shown here is derived from an EMBL/GenBank/DDBJ whole genome shotgun (WGS) entry which is preliminary data.</text>
</comment>
<accession>A0ABP1GCM7</accession>
<feature type="region of interest" description="Disordered" evidence="7">
    <location>
        <begin position="228"/>
        <end position="381"/>
    </location>
</feature>
<dbReference type="InterPro" id="IPR034158">
    <property type="entry name" value="SF3B4_RRM1"/>
</dbReference>
<dbReference type="PROSITE" id="PS50102">
    <property type="entry name" value="RRM"/>
    <property type="match status" value="2"/>
</dbReference>
<gene>
    <name evidence="9" type="primary">g10539</name>
    <name evidence="9" type="ORF">VP750_LOCUS9454</name>
</gene>
<dbReference type="InterPro" id="IPR012677">
    <property type="entry name" value="Nucleotide-bd_a/b_plait_sf"/>
</dbReference>
<keyword evidence="10" id="KW-1185">Reference proteome</keyword>
<evidence type="ECO:0000313" key="10">
    <source>
        <dbReference type="Proteomes" id="UP001497392"/>
    </source>
</evidence>